<evidence type="ECO:0000256" key="5">
    <source>
        <dbReference type="ARBA" id="ARBA00022989"/>
    </source>
</evidence>
<keyword evidence="9" id="KW-1185">Reference proteome</keyword>
<accession>A0A9E6ZKF6</accession>
<dbReference type="Proteomes" id="UP000829401">
    <property type="component" value="Chromosome"/>
</dbReference>
<feature type="transmembrane region" description="Helical" evidence="7">
    <location>
        <begin position="240"/>
        <end position="260"/>
    </location>
</feature>
<evidence type="ECO:0000256" key="2">
    <source>
        <dbReference type="ARBA" id="ARBA00022448"/>
    </source>
</evidence>
<keyword evidence="5 7" id="KW-1133">Transmembrane helix</keyword>
<dbReference type="PROSITE" id="PS50928">
    <property type="entry name" value="ABC_TM1"/>
    <property type="match status" value="1"/>
</dbReference>
<accession>T0CJP7</accession>
<dbReference type="CDD" id="cd06261">
    <property type="entry name" value="TM_PBP2"/>
    <property type="match status" value="1"/>
</dbReference>
<dbReference type="EMBL" id="CP080467">
    <property type="protein sequence ID" value="UNO48506.1"/>
    <property type="molecule type" value="Genomic_DNA"/>
</dbReference>
<evidence type="ECO:0000313" key="9">
    <source>
        <dbReference type="Proteomes" id="UP000829401"/>
    </source>
</evidence>
<dbReference type="GO" id="GO:0005886">
    <property type="term" value="C:plasma membrane"/>
    <property type="evidence" value="ECO:0007669"/>
    <property type="project" value="UniProtKB-SubCell"/>
</dbReference>
<keyword evidence="6 7" id="KW-0472">Membrane</keyword>
<dbReference type="Gene3D" id="1.10.3720.10">
    <property type="entry name" value="MetI-like"/>
    <property type="match status" value="1"/>
</dbReference>
<name>T0CJP7_ALIAG</name>
<dbReference type="SUPFAM" id="SSF161098">
    <property type="entry name" value="MetI-like"/>
    <property type="match status" value="1"/>
</dbReference>
<dbReference type="KEGG" id="aaco:K1I37_17875"/>
<feature type="transmembrane region" description="Helical" evidence="7">
    <location>
        <begin position="12"/>
        <end position="32"/>
    </location>
</feature>
<proteinExistence type="inferred from homology"/>
<feature type="transmembrane region" description="Helical" evidence="7">
    <location>
        <begin position="105"/>
        <end position="129"/>
    </location>
</feature>
<keyword evidence="3" id="KW-1003">Cell membrane</keyword>
<dbReference type="eggNOG" id="COG0395">
    <property type="taxonomic scope" value="Bacteria"/>
</dbReference>
<sequence length="276" mass="30302">MSTNRRAFGQVGYLAIAIVCVAILIFPLYWTVVSSLKTQMQLFSSHPSIIPQTPQWGIYARVFLQQWPHLITSLIVAFGALILALLISVPAAYALAQFRTKAVPVFLLVLLIVQMIPGISLANALFIIFHKVHLLNNYFGLMLADTTYAVPFSVLILRAFMMSIPKELIEAAKVDGTGDTGAFIRVVLPIIKPALVTASLFSFLFTWSDFLFAVTMTTSTRIEPVTVAIYQYIGTYGSNWNQLMAFAVIASIPAAIFLIVSQRYITAGISSTGLKG</sequence>
<gene>
    <name evidence="8" type="ORF">K1I37_17875</name>
</gene>
<evidence type="ECO:0000256" key="1">
    <source>
        <dbReference type="ARBA" id="ARBA00004651"/>
    </source>
</evidence>
<evidence type="ECO:0000256" key="6">
    <source>
        <dbReference type="ARBA" id="ARBA00023136"/>
    </source>
</evidence>
<dbReference type="InterPro" id="IPR000515">
    <property type="entry name" value="MetI-like"/>
</dbReference>
<evidence type="ECO:0000256" key="7">
    <source>
        <dbReference type="RuleBase" id="RU363032"/>
    </source>
</evidence>
<keyword evidence="2 7" id="KW-0813">Transport</keyword>
<keyword evidence="4 7" id="KW-0812">Transmembrane</keyword>
<dbReference type="InterPro" id="IPR050901">
    <property type="entry name" value="BP-dep_ABC_trans_perm"/>
</dbReference>
<comment type="subcellular location">
    <subcellularLocation>
        <location evidence="1 7">Cell membrane</location>
        <topology evidence="1 7">Multi-pass membrane protein</topology>
    </subcellularLocation>
</comment>
<dbReference type="GO" id="GO:0055085">
    <property type="term" value="P:transmembrane transport"/>
    <property type="evidence" value="ECO:0007669"/>
    <property type="project" value="InterPro"/>
</dbReference>
<evidence type="ECO:0000256" key="4">
    <source>
        <dbReference type="ARBA" id="ARBA00022692"/>
    </source>
</evidence>
<organism evidence="8 9">
    <name type="scientific">Alicyclobacillus acidoterrestris (strain ATCC 49025 / DSM 3922 / CIP 106132 / NCIMB 13137 / GD3B)</name>
    <dbReference type="NCBI Taxonomy" id="1356854"/>
    <lineage>
        <taxon>Bacteria</taxon>
        <taxon>Bacillati</taxon>
        <taxon>Bacillota</taxon>
        <taxon>Bacilli</taxon>
        <taxon>Bacillales</taxon>
        <taxon>Alicyclobacillaceae</taxon>
        <taxon>Alicyclobacillus</taxon>
    </lineage>
</organism>
<dbReference type="PANTHER" id="PTHR32243">
    <property type="entry name" value="MALTOSE TRANSPORT SYSTEM PERMEASE-RELATED"/>
    <property type="match status" value="1"/>
</dbReference>
<dbReference type="InterPro" id="IPR035906">
    <property type="entry name" value="MetI-like_sf"/>
</dbReference>
<feature type="transmembrane region" description="Helical" evidence="7">
    <location>
        <begin position="182"/>
        <end position="207"/>
    </location>
</feature>
<dbReference type="AlphaFoldDB" id="T0CJP7"/>
<feature type="transmembrane region" description="Helical" evidence="7">
    <location>
        <begin position="141"/>
        <end position="161"/>
    </location>
</feature>
<feature type="transmembrane region" description="Helical" evidence="7">
    <location>
        <begin position="70"/>
        <end position="93"/>
    </location>
</feature>
<reference evidence="9" key="1">
    <citation type="journal article" date="2022" name="G3 (Bethesda)">
        <title>Unveiling the complete genome sequence of Alicyclobacillus acidoterrestris DSM 3922T, a taint-producing strain.</title>
        <authorList>
            <person name="Leonardo I.C."/>
            <person name="Barreto Crespo M.T."/>
            <person name="Gaspar F.B."/>
        </authorList>
    </citation>
    <scope>NUCLEOTIDE SEQUENCE [LARGE SCALE GENOMIC DNA]</scope>
    <source>
        <strain evidence="9">DSM 3922</strain>
    </source>
</reference>
<dbReference type="PANTHER" id="PTHR32243:SF18">
    <property type="entry name" value="INNER MEMBRANE ABC TRANSPORTER PERMEASE PROTEIN YCJP"/>
    <property type="match status" value="1"/>
</dbReference>
<dbReference type="STRING" id="1356854.N007_18760"/>
<dbReference type="Pfam" id="PF00528">
    <property type="entry name" value="BPD_transp_1"/>
    <property type="match status" value="1"/>
</dbReference>
<protein>
    <submittedName>
        <fullName evidence="8">Carbohydrate ABC transporter permease</fullName>
    </submittedName>
</protein>
<evidence type="ECO:0000313" key="8">
    <source>
        <dbReference type="EMBL" id="UNO48506.1"/>
    </source>
</evidence>
<comment type="similarity">
    <text evidence="7">Belongs to the binding-protein-dependent transport system permease family.</text>
</comment>
<evidence type="ECO:0000256" key="3">
    <source>
        <dbReference type="ARBA" id="ARBA00022475"/>
    </source>
</evidence>
<dbReference type="RefSeq" id="WP_021294857.1">
    <property type="nucleotide sequence ID" value="NZ_AURB01000019.1"/>
</dbReference>